<dbReference type="AlphaFoldDB" id="A0A9W6UZT3"/>
<dbReference type="Pfam" id="PF20247">
    <property type="entry name" value="DUF6602"/>
    <property type="match status" value="1"/>
</dbReference>
<reference evidence="2" key="1">
    <citation type="submission" date="2023-02" db="EMBL/GenBank/DDBJ databases">
        <title>Kitasatospora phosalacinea NBRC 14627.</title>
        <authorList>
            <person name="Ichikawa N."/>
            <person name="Sato H."/>
            <person name="Tonouchi N."/>
        </authorList>
    </citation>
    <scope>NUCLEOTIDE SEQUENCE</scope>
    <source>
        <strain evidence="2">NBRC 14627</strain>
    </source>
</reference>
<dbReference type="RefSeq" id="WP_285735847.1">
    <property type="nucleotide sequence ID" value="NZ_BSSA01000006.1"/>
</dbReference>
<proteinExistence type="predicted"/>
<gene>
    <name evidence="2" type="ORF">Kpho02_22900</name>
</gene>
<evidence type="ECO:0000313" key="3">
    <source>
        <dbReference type="Proteomes" id="UP001165041"/>
    </source>
</evidence>
<evidence type="ECO:0000313" key="2">
    <source>
        <dbReference type="EMBL" id="GLW69991.1"/>
    </source>
</evidence>
<dbReference type="EMBL" id="BSSA01000006">
    <property type="protein sequence ID" value="GLW69991.1"/>
    <property type="molecule type" value="Genomic_DNA"/>
</dbReference>
<evidence type="ECO:0000259" key="1">
    <source>
        <dbReference type="Pfam" id="PF20247"/>
    </source>
</evidence>
<comment type="caution">
    <text evidence="2">The sequence shown here is derived from an EMBL/GenBank/DDBJ whole genome shotgun (WGS) entry which is preliminary data.</text>
</comment>
<protein>
    <recommendedName>
        <fullName evidence="1">DUF6602 domain-containing protein</fullName>
    </recommendedName>
</protein>
<dbReference type="Proteomes" id="UP001165041">
    <property type="component" value="Unassembled WGS sequence"/>
</dbReference>
<organism evidence="2 3">
    <name type="scientific">Kitasatospora phosalacinea</name>
    <dbReference type="NCBI Taxonomy" id="2065"/>
    <lineage>
        <taxon>Bacteria</taxon>
        <taxon>Bacillati</taxon>
        <taxon>Actinomycetota</taxon>
        <taxon>Actinomycetes</taxon>
        <taxon>Kitasatosporales</taxon>
        <taxon>Streptomycetaceae</taxon>
        <taxon>Kitasatospora</taxon>
    </lineage>
</organism>
<dbReference type="InterPro" id="IPR046537">
    <property type="entry name" value="DUF6602"/>
</dbReference>
<feature type="domain" description="DUF6602" evidence="1">
    <location>
        <begin position="22"/>
        <end position="126"/>
    </location>
</feature>
<name>A0A9W6UZT3_9ACTN</name>
<accession>A0A9W6UZT3</accession>
<dbReference type="CDD" id="cd21173">
    <property type="entry name" value="NucC-like"/>
    <property type="match status" value="1"/>
</dbReference>
<sequence length="268" mass="29485">MTQEKLGMILGSVAKKMHADFEQSRNFNHNGEAGASREALIREFFSGYLPSHVEAVHSAEIVASGGQVSPQCDIVLIDRGTPPFTTLNGYRIIPNECVYGVVEVKTKLDKAQLVDACEKIAKVRRLGKVAYRPVPGLIPRSTSAYGKNFNFFPTSGMIVAFDSLNLETIGNHLMDWCGGRDPIEWPDSVWVLGKGHLQWTDPENGNLNRSPLPGSSLMQVDAVPGQDILLPMALHLNIHFSDAWMHPLDLVPYSGATPLGFAVKKWSF</sequence>